<dbReference type="EMBL" id="JAMTCP010000011">
    <property type="protein sequence ID" value="MCP2258802.1"/>
    <property type="molecule type" value="Genomic_DNA"/>
</dbReference>
<reference evidence="2 3" key="1">
    <citation type="submission" date="2022-06" db="EMBL/GenBank/DDBJ databases">
        <title>Genomic Encyclopedia of Archaeal and Bacterial Type Strains, Phase II (KMG-II): from individual species to whole genera.</title>
        <authorList>
            <person name="Goeker M."/>
        </authorList>
    </citation>
    <scope>NUCLEOTIDE SEQUENCE [LARGE SCALE GENOMIC DNA]</scope>
    <source>
        <strain evidence="2 3">DSM 40477</strain>
    </source>
</reference>
<dbReference type="Pfam" id="PF01636">
    <property type="entry name" value="APH"/>
    <property type="match status" value="1"/>
</dbReference>
<gene>
    <name evidence="2" type="ORF">LX15_002500</name>
</gene>
<sequence length="310" mass="34928">MPHDAVPTDLLAELRNLHRRDPNLLDEHLPSLRLRPLSGARNNRVFAWDGPDGEVVLKLYRTDKRDHAACEYQALTHVTACGITAAPQPLWHDPDPRLPAIAMTTLNGEPVPELADPTAALRAVVAVLGQLRDIPLGPFADMPRVGSATNFMNRITQVWPGQLDEFPNESITAEMRSLLDAWQDRGDAEVLAEPAARVFFRGDSNLLNWLWNAPGIGVVDWEFVGYSDTAYDAAELVEHLSAHDVDDQVWISVLPDLGITDDASRRRFLAAQRTVALRWLSVLWKRRHKRANEFEYQATRVRKLLNNDFV</sequence>
<evidence type="ECO:0000313" key="3">
    <source>
        <dbReference type="Proteomes" id="UP001205311"/>
    </source>
</evidence>
<evidence type="ECO:0000313" key="2">
    <source>
        <dbReference type="EMBL" id="MCP2258802.1"/>
    </source>
</evidence>
<accession>A0ABT1HTH5</accession>
<dbReference type="RefSeq" id="WP_253669720.1">
    <property type="nucleotide sequence ID" value="NZ_JAMTCP010000011.1"/>
</dbReference>
<name>A0ABT1HTH5_STRSD</name>
<keyword evidence="2" id="KW-0808">Transferase</keyword>
<dbReference type="InterPro" id="IPR002575">
    <property type="entry name" value="Aminoglycoside_PTrfase"/>
</dbReference>
<comment type="caution">
    <text evidence="2">The sequence shown here is derived from an EMBL/GenBank/DDBJ whole genome shotgun (WGS) entry which is preliminary data.</text>
</comment>
<proteinExistence type="predicted"/>
<dbReference type="Proteomes" id="UP001205311">
    <property type="component" value="Unassembled WGS sequence"/>
</dbReference>
<organism evidence="2 3">
    <name type="scientific">Streptoalloteichus tenebrarius (strain ATCC 17920 / DSM 40477 / JCM 4838 / CBS 697.72 / NBRC 16177 / NCIMB 11028 / NRRL B-12390 / A12253. 1 / ISP 5477)</name>
    <name type="common">Streptomyces tenebrarius</name>
    <dbReference type="NCBI Taxonomy" id="1933"/>
    <lineage>
        <taxon>Bacteria</taxon>
        <taxon>Bacillati</taxon>
        <taxon>Actinomycetota</taxon>
        <taxon>Actinomycetes</taxon>
        <taxon>Pseudonocardiales</taxon>
        <taxon>Pseudonocardiaceae</taxon>
        <taxon>Streptoalloteichus</taxon>
    </lineage>
</organism>
<dbReference type="Gene3D" id="3.90.1200.10">
    <property type="match status" value="1"/>
</dbReference>
<dbReference type="GO" id="GO:0016301">
    <property type="term" value="F:kinase activity"/>
    <property type="evidence" value="ECO:0007669"/>
    <property type="project" value="UniProtKB-KW"/>
</dbReference>
<keyword evidence="3" id="KW-1185">Reference proteome</keyword>
<evidence type="ECO:0000259" key="1">
    <source>
        <dbReference type="Pfam" id="PF01636"/>
    </source>
</evidence>
<keyword evidence="2" id="KW-0418">Kinase</keyword>
<dbReference type="SUPFAM" id="SSF56112">
    <property type="entry name" value="Protein kinase-like (PK-like)"/>
    <property type="match status" value="1"/>
</dbReference>
<dbReference type="InterPro" id="IPR011009">
    <property type="entry name" value="Kinase-like_dom_sf"/>
</dbReference>
<protein>
    <submittedName>
        <fullName evidence="2">Kinase, aminoglycoside phosphotransferase (APT) family</fullName>
    </submittedName>
</protein>
<feature type="domain" description="Aminoglycoside phosphotransferase" evidence="1">
    <location>
        <begin position="35"/>
        <end position="240"/>
    </location>
</feature>